<keyword evidence="2" id="KW-0732">Signal</keyword>
<dbReference type="InterPro" id="IPR037291">
    <property type="entry name" value="DUF4139"/>
</dbReference>
<gene>
    <name evidence="5" type="ORF">KEM09_13825</name>
</gene>
<dbReference type="Proteomes" id="UP000721861">
    <property type="component" value="Unassembled WGS sequence"/>
</dbReference>
<dbReference type="SUPFAM" id="SSF49464">
    <property type="entry name" value="Carboxypeptidase regulatory domain-like"/>
    <property type="match status" value="1"/>
</dbReference>
<dbReference type="Pfam" id="PF13715">
    <property type="entry name" value="CarbopepD_reg_2"/>
    <property type="match status" value="1"/>
</dbReference>
<accession>A0ABS5KBT9</accession>
<dbReference type="InterPro" id="IPR008969">
    <property type="entry name" value="CarboxyPept-like_regulatory"/>
</dbReference>
<comment type="caution">
    <text evidence="5">The sequence shown here is derived from an EMBL/GenBank/DDBJ whole genome shotgun (WGS) entry which is preliminary data.</text>
</comment>
<dbReference type="Pfam" id="PF13598">
    <property type="entry name" value="DUF4139"/>
    <property type="match status" value="1"/>
</dbReference>
<keyword evidence="6" id="KW-1185">Reference proteome</keyword>
<dbReference type="InterPro" id="IPR025554">
    <property type="entry name" value="DUF4140"/>
</dbReference>
<evidence type="ECO:0000313" key="6">
    <source>
        <dbReference type="Proteomes" id="UP000721861"/>
    </source>
</evidence>
<dbReference type="NCBIfam" id="TIGR02231">
    <property type="entry name" value="mucoidy inhibitor MuiA family protein"/>
    <property type="match status" value="2"/>
</dbReference>
<dbReference type="RefSeq" id="WP_212229176.1">
    <property type="nucleotide sequence ID" value="NZ_JAGUCN010000016.1"/>
</dbReference>
<feature type="coiled-coil region" evidence="1">
    <location>
        <begin position="160"/>
        <end position="194"/>
    </location>
</feature>
<sequence length="627" mass="70996">MRYLNLLLVWLTMTSLSASNLAEKDITTKVNEVTVFLKGAQVNRFKSIELSKGIQMLRFSGLSPYIDAKSIQVKANGALTVLSVNHQQNYLNQLKHSDEIKQLQTQKKELDAQLQLIHAYQSVTLEELEFLKANRSLGGKNEQLSLSNLQQTSTYYGKRLKELKLQEIEHSKQINSLQTQRTKLEQQIRTLSGQKEHPSGEVLVKVDVKTPCKARFELSYLVSNAGWFPSYDIRAKTISEPVQLIYKANVQQDTKVDWNNVKLTFSSSNPKASGVAPELKTYYLDYNMLPPNYEKAVNEVRGRVLDDMNEPLPGANVVVKGTSIGTVTNMDGYYSITIPNNAAYLEYSFVGFEQKTLPITGANLNVKLIPDAVDLDEVVVTGYGGDISSALQGRAAGVSVRPKKEKSIKIRGMSSLAVPTQQVRNQTTVDFQIKRAYTIPTDNKNYTVDMDAYELDASYQYYCVPKFDRDAFLIARITDWEKYNLLEGEANIFFEDTYIGKTLLDVRYASDTLKLSLGRDKQVLVSRETVKNYTTRQFIGNKKQDSKAWETTIRNNKNQAINLIVLDQIPVSTLEEIEVKIDELSKGLLNKDTGEVSWELSLAPTEQTKLQLKYTVKYPKYRNLVIE</sequence>
<evidence type="ECO:0000259" key="3">
    <source>
        <dbReference type="Pfam" id="PF13598"/>
    </source>
</evidence>
<feature type="domain" description="DUF4139" evidence="3">
    <location>
        <begin position="217"/>
        <end position="620"/>
    </location>
</feature>
<feature type="domain" description="DUF4140" evidence="4">
    <location>
        <begin position="33"/>
        <end position="131"/>
    </location>
</feature>
<feature type="chain" id="PRO_5046425640" evidence="2">
    <location>
        <begin position="19"/>
        <end position="627"/>
    </location>
</feature>
<dbReference type="PANTHER" id="PTHR31005:SF8">
    <property type="entry name" value="DUF4139 DOMAIN-CONTAINING PROTEIN"/>
    <property type="match status" value="1"/>
</dbReference>
<feature type="signal peptide" evidence="2">
    <location>
        <begin position="1"/>
        <end position="18"/>
    </location>
</feature>
<organism evidence="5 6">
    <name type="scientific">Carboxylicivirga mesophila</name>
    <dbReference type="NCBI Taxonomy" id="1166478"/>
    <lineage>
        <taxon>Bacteria</taxon>
        <taxon>Pseudomonadati</taxon>
        <taxon>Bacteroidota</taxon>
        <taxon>Bacteroidia</taxon>
        <taxon>Marinilabiliales</taxon>
        <taxon>Marinilabiliaceae</taxon>
        <taxon>Carboxylicivirga</taxon>
    </lineage>
</organism>
<dbReference type="PANTHER" id="PTHR31005">
    <property type="entry name" value="DUF4139 DOMAIN-CONTAINING PROTEIN"/>
    <property type="match status" value="1"/>
</dbReference>
<dbReference type="Gene3D" id="2.60.40.1120">
    <property type="entry name" value="Carboxypeptidase-like, regulatory domain"/>
    <property type="match status" value="1"/>
</dbReference>
<evidence type="ECO:0000259" key="4">
    <source>
        <dbReference type="Pfam" id="PF13600"/>
    </source>
</evidence>
<protein>
    <submittedName>
        <fullName evidence="5">Mucoidy inhibitor MuiA family protein</fullName>
    </submittedName>
</protein>
<keyword evidence="1" id="KW-0175">Coiled coil</keyword>
<evidence type="ECO:0000313" key="5">
    <source>
        <dbReference type="EMBL" id="MBS2212490.1"/>
    </source>
</evidence>
<evidence type="ECO:0000256" key="2">
    <source>
        <dbReference type="SAM" id="SignalP"/>
    </source>
</evidence>
<dbReference type="Pfam" id="PF13600">
    <property type="entry name" value="DUF4140"/>
    <property type="match status" value="1"/>
</dbReference>
<name>A0ABS5KBT9_9BACT</name>
<dbReference type="InterPro" id="IPR011935">
    <property type="entry name" value="CHP02231"/>
</dbReference>
<reference evidence="5 6" key="1">
    <citation type="journal article" date="2014" name="Int. J. Syst. Evol. Microbiol.">
        <title>Carboxylicivirga gen. nov. in the family Marinilabiliaceae with two novel species, Carboxylicivirga mesophila sp. nov. and Carboxylicivirga taeanensis sp. nov., and reclassification of Cytophaga fermentans as Saccharicrinis fermentans gen. nov., comb. nov.</title>
        <authorList>
            <person name="Yang S.H."/>
            <person name="Seo H.S."/>
            <person name="Woo J.H."/>
            <person name="Oh H.M."/>
            <person name="Jang H."/>
            <person name="Lee J.H."/>
            <person name="Kim S.J."/>
            <person name="Kwon K.K."/>
        </authorList>
    </citation>
    <scope>NUCLEOTIDE SEQUENCE [LARGE SCALE GENOMIC DNA]</scope>
    <source>
        <strain evidence="5 6">JCM 18290</strain>
    </source>
</reference>
<dbReference type="EMBL" id="JAGUCN010000016">
    <property type="protein sequence ID" value="MBS2212490.1"/>
    <property type="molecule type" value="Genomic_DNA"/>
</dbReference>
<evidence type="ECO:0000256" key="1">
    <source>
        <dbReference type="SAM" id="Coils"/>
    </source>
</evidence>
<proteinExistence type="predicted"/>